<feature type="active site" evidence="12">
    <location>
        <position position="138"/>
    </location>
</feature>
<dbReference type="GO" id="GO:0003924">
    <property type="term" value="F:GTPase activity"/>
    <property type="evidence" value="ECO:0007669"/>
    <property type="project" value="TreeGrafter"/>
</dbReference>
<evidence type="ECO:0000256" key="4">
    <source>
        <dbReference type="ARBA" id="ARBA00022722"/>
    </source>
</evidence>
<dbReference type="SUPFAM" id="SSF55895">
    <property type="entry name" value="Ribonuclease Rh-like"/>
    <property type="match status" value="1"/>
</dbReference>
<dbReference type="Gramene" id="KZM95362">
    <property type="protein sequence ID" value="KZM95362"/>
    <property type="gene ID" value="DCAR_018604"/>
</dbReference>
<evidence type="ECO:0000256" key="5">
    <source>
        <dbReference type="ARBA" id="ARBA00022729"/>
    </source>
</evidence>
<dbReference type="InterPro" id="IPR004130">
    <property type="entry name" value="Gpn"/>
</dbReference>
<dbReference type="InterPro" id="IPR036430">
    <property type="entry name" value="RNase_T2-like_sf"/>
</dbReference>
<dbReference type="Gene3D" id="3.90.730.10">
    <property type="entry name" value="Ribonuclease T2-like"/>
    <property type="match status" value="1"/>
</dbReference>
<dbReference type="CDD" id="cd17872">
    <property type="entry name" value="GPN3"/>
    <property type="match status" value="1"/>
</dbReference>
<dbReference type="FunFam" id="3.90.730.10:FF:000007">
    <property type="entry name" value="Ribonuclease T2"/>
    <property type="match status" value="1"/>
</dbReference>
<reference evidence="15" key="1">
    <citation type="journal article" date="2016" name="Nat. Genet.">
        <title>A high-quality carrot genome assembly provides new insights into carotenoid accumulation and asterid genome evolution.</title>
        <authorList>
            <person name="Iorizzo M."/>
            <person name="Ellison S."/>
            <person name="Senalik D."/>
            <person name="Zeng P."/>
            <person name="Satapoomin P."/>
            <person name="Huang J."/>
            <person name="Bowman M."/>
            <person name="Iovene M."/>
            <person name="Sanseverino W."/>
            <person name="Cavagnaro P."/>
            <person name="Yildiz M."/>
            <person name="Macko-Podgorni A."/>
            <person name="Moranska E."/>
            <person name="Grzebelus E."/>
            <person name="Grzebelus D."/>
            <person name="Ashrafi H."/>
            <person name="Zheng Z."/>
            <person name="Cheng S."/>
            <person name="Spooner D."/>
            <person name="Van Deynze A."/>
            <person name="Simon P."/>
        </authorList>
    </citation>
    <scope>NUCLEOTIDE SEQUENCE [LARGE SCALE GENOMIC DNA]</scope>
    <source>
        <tissue evidence="15">Leaf</tissue>
    </source>
</reference>
<evidence type="ECO:0000256" key="10">
    <source>
        <dbReference type="ARBA" id="ARBA00023157"/>
    </source>
</evidence>
<sequence length="497" mass="56095">MASLFTTSILSASLLIVLIGSFFIEPINAGGFNIVKEQREFDYFKLSLQWPGTVCRNTRHCCASNGCCRGSNSPTEFTIHGLWPDYNDGTWPACCTKSGFDVKEISTLKDALEKYWPSYSCSKASTCSGKKGLFWAHEWEKHGTCSSPVVKDEYSYFITTLNVYFKFNVTEVLYEAGYVPSNSEKYPMGGIISAIQNAFHATPEITCSQGAVEELRLCFYKDFKPRDCAIGLGSSHHNGLSSSKSSCPKYVSLPERVSLGRAVHIVNLDPAAENFDYPVAMDIKELISLDDVMEELGLGPNGALIYCMEHLEESLDDWLEEELENFAEDDYIVFDCPGQIELYSHVPVFKNFVEHLKRKNINVCVVYLLDSQFMTDVAKFISGCMASLSAMIQLELPHVNILSKMDLVRNKKDIEDYLNPESQFLLSELNQRMAPRFGKLNKALIELVDQYNMVSFVPLDLRKKGSIQYILSQIDMCIQYGEDADVKIRDFDPEDDD</sequence>
<comment type="similarity">
    <text evidence="1">Belongs to the GPN-loop GTPase family.</text>
</comment>
<feature type="signal peptide" evidence="14">
    <location>
        <begin position="1"/>
        <end position="29"/>
    </location>
</feature>
<keyword evidence="5 14" id="KW-0732">Signal</keyword>
<keyword evidence="4" id="KW-0540">Nuclease</keyword>
<feature type="active site" evidence="12">
    <location>
        <position position="80"/>
    </location>
</feature>
<evidence type="ECO:0000256" key="11">
    <source>
        <dbReference type="ARBA" id="ARBA00023239"/>
    </source>
</evidence>
<dbReference type="InterPro" id="IPR033697">
    <property type="entry name" value="Ribonuclease_T2_eukaryotic"/>
</dbReference>
<gene>
    <name evidence="15" type="ORF">DCAR_018604</name>
</gene>
<dbReference type="GO" id="GO:0005525">
    <property type="term" value="F:GTP binding"/>
    <property type="evidence" value="ECO:0007669"/>
    <property type="project" value="UniProtKB-KW"/>
</dbReference>
<evidence type="ECO:0000313" key="15">
    <source>
        <dbReference type="EMBL" id="KZM95362.1"/>
    </source>
</evidence>
<dbReference type="CDD" id="cd01061">
    <property type="entry name" value="RNase_T2_euk"/>
    <property type="match status" value="1"/>
</dbReference>
<keyword evidence="7" id="KW-0255">Endonuclease</keyword>
<dbReference type="EMBL" id="LNRQ01000005">
    <property type="protein sequence ID" value="KZM95362.1"/>
    <property type="molecule type" value="Genomic_DNA"/>
</dbReference>
<dbReference type="FunFam" id="3.40.50.300:FF:000552">
    <property type="entry name" value="GPN-loop GTPase 3"/>
    <property type="match status" value="1"/>
</dbReference>
<dbReference type="AlphaFoldDB" id="A0A162A2W5"/>
<evidence type="ECO:0000256" key="9">
    <source>
        <dbReference type="ARBA" id="ARBA00023134"/>
    </source>
</evidence>
<evidence type="ECO:0000256" key="14">
    <source>
        <dbReference type="SAM" id="SignalP"/>
    </source>
</evidence>
<feature type="active site" evidence="12">
    <location>
        <position position="142"/>
    </location>
</feature>
<evidence type="ECO:0000256" key="13">
    <source>
        <dbReference type="RuleBase" id="RU004328"/>
    </source>
</evidence>
<dbReference type="PANTHER" id="PTHR21231:SF7">
    <property type="entry name" value="GPN-LOOP GTPASE 3"/>
    <property type="match status" value="1"/>
</dbReference>
<dbReference type="InterPro" id="IPR030228">
    <property type="entry name" value="Gpn3"/>
</dbReference>
<dbReference type="STRING" id="79200.A0A162A2W5"/>
<comment type="similarity">
    <text evidence="2 13">Belongs to the RNase T2 family.</text>
</comment>
<keyword evidence="6" id="KW-0547">Nucleotide-binding</keyword>
<keyword evidence="8" id="KW-0378">Hydrolase</keyword>
<feature type="chain" id="PRO_5007830881" description="GPN-loop GTPase 3" evidence="14">
    <location>
        <begin position="30"/>
        <end position="497"/>
    </location>
</feature>
<dbReference type="InterPro" id="IPR033130">
    <property type="entry name" value="RNase_T2_His_AS_2"/>
</dbReference>
<dbReference type="InterPro" id="IPR001568">
    <property type="entry name" value="RNase_T2-like"/>
</dbReference>
<dbReference type="Pfam" id="PF00445">
    <property type="entry name" value="Ribonuclease_T2"/>
    <property type="match status" value="1"/>
</dbReference>
<dbReference type="InterPro" id="IPR018188">
    <property type="entry name" value="RNase_T2_His_AS_1"/>
</dbReference>
<protein>
    <recommendedName>
        <fullName evidence="3">GPN-loop GTPase 3</fullName>
    </recommendedName>
</protein>
<dbReference type="GO" id="GO:0003723">
    <property type="term" value="F:RNA binding"/>
    <property type="evidence" value="ECO:0007669"/>
    <property type="project" value="InterPro"/>
</dbReference>
<dbReference type="Gene3D" id="3.40.50.300">
    <property type="entry name" value="P-loop containing nucleotide triphosphate hydrolases"/>
    <property type="match status" value="1"/>
</dbReference>
<dbReference type="Pfam" id="PF03029">
    <property type="entry name" value="ATP_bind_1"/>
    <property type="match status" value="1"/>
</dbReference>
<organism evidence="15">
    <name type="scientific">Daucus carota subsp. sativus</name>
    <name type="common">Carrot</name>
    <dbReference type="NCBI Taxonomy" id="79200"/>
    <lineage>
        <taxon>Eukaryota</taxon>
        <taxon>Viridiplantae</taxon>
        <taxon>Streptophyta</taxon>
        <taxon>Embryophyta</taxon>
        <taxon>Tracheophyta</taxon>
        <taxon>Spermatophyta</taxon>
        <taxon>Magnoliopsida</taxon>
        <taxon>eudicotyledons</taxon>
        <taxon>Gunneridae</taxon>
        <taxon>Pentapetalae</taxon>
        <taxon>asterids</taxon>
        <taxon>campanulids</taxon>
        <taxon>Apiales</taxon>
        <taxon>Apiaceae</taxon>
        <taxon>Apioideae</taxon>
        <taxon>Scandiceae</taxon>
        <taxon>Daucinae</taxon>
        <taxon>Daucus</taxon>
        <taxon>Daucus sect. Daucus</taxon>
    </lineage>
</organism>
<evidence type="ECO:0000256" key="8">
    <source>
        <dbReference type="ARBA" id="ARBA00022801"/>
    </source>
</evidence>
<keyword evidence="9" id="KW-0342">GTP-binding</keyword>
<dbReference type="SUPFAM" id="SSF52540">
    <property type="entry name" value="P-loop containing nucleoside triphosphate hydrolases"/>
    <property type="match status" value="1"/>
</dbReference>
<evidence type="ECO:0000256" key="2">
    <source>
        <dbReference type="ARBA" id="ARBA00007469"/>
    </source>
</evidence>
<dbReference type="InterPro" id="IPR027417">
    <property type="entry name" value="P-loop_NTPase"/>
</dbReference>
<keyword evidence="11" id="KW-0456">Lyase</keyword>
<evidence type="ECO:0000256" key="3">
    <source>
        <dbReference type="ARBA" id="ARBA00014587"/>
    </source>
</evidence>
<keyword evidence="10" id="KW-1015">Disulfide bond</keyword>
<name>A0A162A2W5_DAUCS</name>
<evidence type="ECO:0000256" key="7">
    <source>
        <dbReference type="ARBA" id="ARBA00022759"/>
    </source>
</evidence>
<accession>A0A162A2W5</accession>
<dbReference type="PANTHER" id="PTHR21231">
    <property type="entry name" value="XPA-BINDING PROTEIN 1-RELATED"/>
    <property type="match status" value="1"/>
</dbReference>
<evidence type="ECO:0000256" key="6">
    <source>
        <dbReference type="ARBA" id="ARBA00022741"/>
    </source>
</evidence>
<proteinExistence type="inferred from homology"/>
<dbReference type="PROSITE" id="PS00531">
    <property type="entry name" value="RNASE_T2_2"/>
    <property type="match status" value="1"/>
</dbReference>
<dbReference type="PROSITE" id="PS00530">
    <property type="entry name" value="RNASE_T2_1"/>
    <property type="match status" value="1"/>
</dbReference>
<dbReference type="GO" id="GO:0033897">
    <property type="term" value="F:ribonuclease T2 activity"/>
    <property type="evidence" value="ECO:0007669"/>
    <property type="project" value="InterPro"/>
</dbReference>
<evidence type="ECO:0000256" key="1">
    <source>
        <dbReference type="ARBA" id="ARBA00005290"/>
    </source>
</evidence>
<comment type="caution">
    <text evidence="15">The sequence shown here is derived from an EMBL/GenBank/DDBJ whole genome shotgun (WGS) entry which is preliminary data.</text>
</comment>
<evidence type="ECO:0000256" key="12">
    <source>
        <dbReference type="PIRSR" id="PIRSR633697-1"/>
    </source>
</evidence>